<protein>
    <submittedName>
        <fullName evidence="1">Uncharacterized protein</fullName>
    </submittedName>
</protein>
<keyword evidence="2" id="KW-1185">Reference proteome</keyword>
<proteinExistence type="predicted"/>
<evidence type="ECO:0000313" key="1">
    <source>
        <dbReference type="EMBL" id="GMH09316.1"/>
    </source>
</evidence>
<dbReference type="AlphaFoldDB" id="A0AAD3XM43"/>
<comment type="caution">
    <text evidence="1">The sequence shown here is derived from an EMBL/GenBank/DDBJ whole genome shotgun (WGS) entry which is preliminary data.</text>
</comment>
<dbReference type="EMBL" id="BSYO01000009">
    <property type="protein sequence ID" value="GMH09316.1"/>
    <property type="molecule type" value="Genomic_DNA"/>
</dbReference>
<sequence>MINKLESRTASIGPSTMNILKADFEIPKERGRVGFDKLARCSLERYMETTISSACDASMNWVGVITIEGNSMEEPLTSWCSPNSLSSPYDNYFPCLPLKAPILKATVPPGPTRPGTHGLKSSNLRRSIIPLSYPFSLCASMRT</sequence>
<dbReference type="Proteomes" id="UP001279734">
    <property type="component" value="Unassembled WGS sequence"/>
</dbReference>
<reference evidence="1" key="1">
    <citation type="submission" date="2023-05" db="EMBL/GenBank/DDBJ databases">
        <title>Nepenthes gracilis genome sequencing.</title>
        <authorList>
            <person name="Fukushima K."/>
        </authorList>
    </citation>
    <scope>NUCLEOTIDE SEQUENCE</scope>
    <source>
        <strain evidence="1">SING2019-196</strain>
    </source>
</reference>
<name>A0AAD3XM43_NEPGR</name>
<organism evidence="1 2">
    <name type="scientific">Nepenthes gracilis</name>
    <name type="common">Slender pitcher plant</name>
    <dbReference type="NCBI Taxonomy" id="150966"/>
    <lineage>
        <taxon>Eukaryota</taxon>
        <taxon>Viridiplantae</taxon>
        <taxon>Streptophyta</taxon>
        <taxon>Embryophyta</taxon>
        <taxon>Tracheophyta</taxon>
        <taxon>Spermatophyta</taxon>
        <taxon>Magnoliopsida</taxon>
        <taxon>eudicotyledons</taxon>
        <taxon>Gunneridae</taxon>
        <taxon>Pentapetalae</taxon>
        <taxon>Caryophyllales</taxon>
        <taxon>Nepenthaceae</taxon>
        <taxon>Nepenthes</taxon>
    </lineage>
</organism>
<evidence type="ECO:0000313" key="2">
    <source>
        <dbReference type="Proteomes" id="UP001279734"/>
    </source>
</evidence>
<accession>A0AAD3XM43</accession>
<gene>
    <name evidence="1" type="ORF">Nepgr_011157</name>
</gene>